<keyword evidence="3" id="KW-0407">Ion channel</keyword>
<organism evidence="3 4">
    <name type="scientific">Microbacterium azadirachtae</name>
    <dbReference type="NCBI Taxonomy" id="582680"/>
    <lineage>
        <taxon>Bacteria</taxon>
        <taxon>Bacillati</taxon>
        <taxon>Actinomycetota</taxon>
        <taxon>Actinomycetes</taxon>
        <taxon>Micrococcales</taxon>
        <taxon>Microbacteriaceae</taxon>
        <taxon>Microbacterium</taxon>
    </lineage>
</organism>
<keyword evidence="1" id="KW-0812">Transmembrane</keyword>
<proteinExistence type="predicted"/>
<feature type="transmembrane region" description="Helical" evidence="1">
    <location>
        <begin position="37"/>
        <end position="54"/>
    </location>
</feature>
<dbReference type="PATRIC" id="fig|582680.7.peg.2047"/>
<keyword evidence="3" id="KW-0406">Ion transport</keyword>
<keyword evidence="1" id="KW-1133">Transmembrane helix</keyword>
<evidence type="ECO:0000313" key="3">
    <source>
        <dbReference type="EMBL" id="KJL23581.1"/>
    </source>
</evidence>
<keyword evidence="1" id="KW-0472">Membrane</keyword>
<comment type="caution">
    <text evidence="3">The sequence shown here is derived from an EMBL/GenBank/DDBJ whole genome shotgun (WGS) entry which is preliminary data.</text>
</comment>
<dbReference type="SUPFAM" id="SSF81324">
    <property type="entry name" value="Voltage-gated potassium channels"/>
    <property type="match status" value="1"/>
</dbReference>
<evidence type="ECO:0000259" key="2">
    <source>
        <dbReference type="Pfam" id="PF07885"/>
    </source>
</evidence>
<gene>
    <name evidence="3" type="ORF">RL72_02003</name>
</gene>
<protein>
    <submittedName>
        <fullName evidence="3">Inward rectifier potassium channel Kirbac3.1</fullName>
    </submittedName>
</protein>
<dbReference type="Gene3D" id="1.10.287.70">
    <property type="match status" value="1"/>
</dbReference>
<dbReference type="GO" id="GO:0034220">
    <property type="term" value="P:monoatomic ion transmembrane transport"/>
    <property type="evidence" value="ECO:0007669"/>
    <property type="project" value="UniProtKB-KW"/>
</dbReference>
<name>A0A0F0KWE8_9MICO</name>
<dbReference type="RefSeq" id="WP_045250681.1">
    <property type="nucleotide sequence ID" value="NZ_JYIT01000076.1"/>
</dbReference>
<keyword evidence="3" id="KW-0813">Transport</keyword>
<dbReference type="Proteomes" id="UP000033448">
    <property type="component" value="Unassembled WGS sequence"/>
</dbReference>
<evidence type="ECO:0000256" key="1">
    <source>
        <dbReference type="SAM" id="Phobius"/>
    </source>
</evidence>
<dbReference type="OrthoDB" id="3288670at2"/>
<evidence type="ECO:0000313" key="4">
    <source>
        <dbReference type="Proteomes" id="UP000033448"/>
    </source>
</evidence>
<feature type="domain" description="Potassium channel" evidence="2">
    <location>
        <begin position="139"/>
        <end position="210"/>
    </location>
</feature>
<dbReference type="Pfam" id="PF07885">
    <property type="entry name" value="Ion_trans_2"/>
    <property type="match status" value="1"/>
</dbReference>
<keyword evidence="4" id="KW-1185">Reference proteome</keyword>
<dbReference type="InterPro" id="IPR013099">
    <property type="entry name" value="K_chnl_dom"/>
</dbReference>
<sequence length="230" mass="24004">MKRLTTALRHAGYWLVFALIALSYVLCAAQEGADPSAIAFLAQLVTLVVVLWVADAELGLQRASWVLLAVAVLAVVAVEIAGTRGRVVDLVLAIASAFACVLAASAIIAHRMRLRRPGVQNLIAAVSAYVLVGMLFTFVYNLAAQLSPAAVLDGPHGDSFRGQLFFSFTTLTTVGYGNVVPVGPVLESVAITEAITGQLFLIVTIASMISARGNASIPEHASSVASGTDL</sequence>
<dbReference type="AlphaFoldDB" id="A0A0F0KWE8"/>
<feature type="transmembrane region" description="Helical" evidence="1">
    <location>
        <begin position="66"/>
        <end position="84"/>
    </location>
</feature>
<feature type="transmembrane region" description="Helical" evidence="1">
    <location>
        <begin position="90"/>
        <end position="110"/>
    </location>
</feature>
<reference evidence="3 4" key="1">
    <citation type="submission" date="2015-02" db="EMBL/GenBank/DDBJ databases">
        <title>Draft genome sequences of ten Microbacterium spp. with emphasis on heavy metal contaminated environments.</title>
        <authorList>
            <person name="Corretto E."/>
        </authorList>
    </citation>
    <scope>NUCLEOTIDE SEQUENCE [LARGE SCALE GENOMIC DNA]</scope>
    <source>
        <strain evidence="3 4">DSM 23848</strain>
    </source>
</reference>
<accession>A0A0F0KWE8</accession>
<feature type="transmembrane region" description="Helical" evidence="1">
    <location>
        <begin position="122"/>
        <end position="143"/>
    </location>
</feature>
<dbReference type="EMBL" id="JYIT01000076">
    <property type="protein sequence ID" value="KJL23581.1"/>
    <property type="molecule type" value="Genomic_DNA"/>
</dbReference>